<evidence type="ECO:0000313" key="3">
    <source>
        <dbReference type="EMBL" id="PKY89033.1"/>
    </source>
</evidence>
<reference evidence="3 4" key="1">
    <citation type="submission" date="2017-12" db="EMBL/GenBank/DDBJ databases">
        <title>Phylogenetic diversity of female urinary microbiome.</title>
        <authorList>
            <person name="Thomas-White K."/>
            <person name="Wolfe A.J."/>
        </authorList>
    </citation>
    <scope>NUCLEOTIDE SEQUENCE [LARGE SCALE GENOMIC DNA]</scope>
    <source>
        <strain evidence="3 4">UMB0898</strain>
    </source>
</reference>
<accession>A0A2I1K0A3</accession>
<dbReference type="RefSeq" id="WP_006701283.1">
    <property type="nucleotide sequence ID" value="NZ_PKHE01000010.1"/>
</dbReference>
<dbReference type="CDD" id="cd04187">
    <property type="entry name" value="DPM1_like_bac"/>
    <property type="match status" value="1"/>
</dbReference>
<dbReference type="Proteomes" id="UP000234384">
    <property type="component" value="Unassembled WGS sequence"/>
</dbReference>
<evidence type="ECO:0000313" key="4">
    <source>
        <dbReference type="Proteomes" id="UP000234384"/>
    </source>
</evidence>
<dbReference type="InterPro" id="IPR029044">
    <property type="entry name" value="Nucleotide-diphossugar_trans"/>
</dbReference>
<keyword evidence="3" id="KW-0808">Transferase</keyword>
<dbReference type="NCBIfam" id="NF047588">
    <property type="entry name" value="GlcsyltransPgfSStrep"/>
    <property type="match status" value="1"/>
</dbReference>
<dbReference type="InterPro" id="IPR001173">
    <property type="entry name" value="Glyco_trans_2-like"/>
</dbReference>
<dbReference type="EMBL" id="PKHE01000010">
    <property type="protein sequence ID" value="PKY89033.1"/>
    <property type="molecule type" value="Genomic_DNA"/>
</dbReference>
<dbReference type="GO" id="GO:0005886">
    <property type="term" value="C:plasma membrane"/>
    <property type="evidence" value="ECO:0007669"/>
    <property type="project" value="TreeGrafter"/>
</dbReference>
<keyword evidence="1" id="KW-0812">Transmembrane</keyword>
<dbReference type="InterPro" id="IPR050256">
    <property type="entry name" value="Glycosyltransferase_2"/>
</dbReference>
<dbReference type="SUPFAM" id="SSF53448">
    <property type="entry name" value="Nucleotide-diphospho-sugar transferases"/>
    <property type="match status" value="1"/>
</dbReference>
<gene>
    <name evidence="3" type="ORF">CYJ57_04665</name>
</gene>
<feature type="domain" description="Glycosyltransferase 2-like" evidence="2">
    <location>
        <begin position="4"/>
        <end position="167"/>
    </location>
</feature>
<feature type="transmembrane region" description="Helical" evidence="1">
    <location>
        <begin position="228"/>
        <end position="249"/>
    </location>
</feature>
<organism evidence="3 4">
    <name type="scientific">Falseniella ignava</name>
    <dbReference type="NCBI Taxonomy" id="137730"/>
    <lineage>
        <taxon>Bacteria</taxon>
        <taxon>Bacillati</taxon>
        <taxon>Bacillota</taxon>
        <taxon>Bacilli</taxon>
        <taxon>Lactobacillales</taxon>
        <taxon>Aerococcaceae</taxon>
        <taxon>Falseniella</taxon>
    </lineage>
</organism>
<dbReference type="PANTHER" id="PTHR48090">
    <property type="entry name" value="UNDECAPRENYL-PHOSPHATE 4-DEOXY-4-FORMAMIDO-L-ARABINOSE TRANSFERASE-RELATED"/>
    <property type="match status" value="1"/>
</dbReference>
<sequence length="321" mass="36847">MKLSIVIPFYNEAEAIELTHDTIAQELGELSSIELELVYVNDGSSDKTLQYIQHFAELDSRVKYISFSRNFGKEAAILAGLEHATGDLTVLMDGDLQHPPYVVKQMIEAYHEGYDIISAKRTREGEKKIPSFFARMFYRVANQSMDISLQDGVSDFRGFSRKALNAILSLREYNRFSKGIFSWVGFKEKVIPYKNEIRKQGQTKFNFSKSMNYAIQGLISFNSQPLRLIIHIGIGLVGLSICYLIWLLIEFFMFKDRIVSGYFTTIFTIIFFGGIQLLSLGVLGEYIGKIYYETKHRPHYIVDETNCYPSEKGEPYVEETN</sequence>
<keyword evidence="1" id="KW-1133">Transmembrane helix</keyword>
<dbReference type="PANTHER" id="PTHR48090:SF8">
    <property type="entry name" value="GLYCOSYLTRANSFERASE CSBB-RELATED"/>
    <property type="match status" value="1"/>
</dbReference>
<name>A0A2I1K0A3_9LACT</name>
<dbReference type="AlphaFoldDB" id="A0A2I1K0A3"/>
<evidence type="ECO:0000259" key="2">
    <source>
        <dbReference type="Pfam" id="PF00535"/>
    </source>
</evidence>
<keyword evidence="1" id="KW-0472">Membrane</keyword>
<dbReference type="Gene3D" id="3.90.550.10">
    <property type="entry name" value="Spore Coat Polysaccharide Biosynthesis Protein SpsA, Chain A"/>
    <property type="match status" value="1"/>
</dbReference>
<dbReference type="Pfam" id="PF00535">
    <property type="entry name" value="Glycos_transf_2"/>
    <property type="match status" value="1"/>
</dbReference>
<comment type="caution">
    <text evidence="3">The sequence shown here is derived from an EMBL/GenBank/DDBJ whole genome shotgun (WGS) entry which is preliminary data.</text>
</comment>
<feature type="transmembrane region" description="Helical" evidence="1">
    <location>
        <begin position="261"/>
        <end position="287"/>
    </location>
</feature>
<evidence type="ECO:0000256" key="1">
    <source>
        <dbReference type="SAM" id="Phobius"/>
    </source>
</evidence>
<dbReference type="OrthoDB" id="9807778at2"/>
<proteinExistence type="predicted"/>
<dbReference type="GO" id="GO:0016740">
    <property type="term" value="F:transferase activity"/>
    <property type="evidence" value="ECO:0007669"/>
    <property type="project" value="UniProtKB-KW"/>
</dbReference>
<protein>
    <submittedName>
        <fullName evidence="3">Glycosyltransferase</fullName>
    </submittedName>
</protein>